<reference evidence="7 8" key="4">
    <citation type="submission" date="2017-10" db="EMBL/GenBank/DDBJ databases">
        <authorList>
            <person name="Regsiter A."/>
            <person name="William W."/>
        </authorList>
    </citation>
    <scope>NUCLEOTIDE SEQUENCE [LARGE SCALE GENOMIC DNA]</scope>
    <source>
        <strain evidence="4 8">CFBP6984</strain>
        <strain evidence="5 7">CFBP7430</strain>
    </source>
</reference>
<feature type="compositionally biased region" description="Low complexity" evidence="1">
    <location>
        <begin position="174"/>
        <end position="194"/>
    </location>
</feature>
<evidence type="ECO:0000313" key="6">
    <source>
        <dbReference type="Proteomes" id="UP000031180"/>
    </source>
</evidence>
<dbReference type="EMBL" id="OCYS01000094">
    <property type="protein sequence ID" value="SON88834.1"/>
    <property type="molecule type" value="Genomic_DNA"/>
</dbReference>
<reference evidence="6" key="2">
    <citation type="submission" date="2015-04" db="EMBL/GenBank/DDBJ databases">
        <title>Genome sequencing of pathogens of bean.</title>
        <authorList>
            <person name="Harrison J.W."/>
            <person name="Aritua V."/>
            <person name="Sapp M."/>
            <person name="Smith J."/>
            <person name="Studholme D.J."/>
        </authorList>
    </citation>
    <scope>NUCLEOTIDE SEQUENCE [LARGE SCALE GENOMIC DNA]</scope>
    <source>
        <strain evidence="6">NCPPB 1138</strain>
    </source>
</reference>
<dbReference type="Proteomes" id="UP000234166">
    <property type="component" value="Unassembled WGS sequence"/>
</dbReference>
<evidence type="ECO:0000259" key="2">
    <source>
        <dbReference type="Pfam" id="PF01464"/>
    </source>
</evidence>
<sequence>MEPIMSDLMSLILACSIGVHPQTVQAIIKHESGGNPYAINNQARSFYPTRLEDAQRIAVEQVRAGRSTDIGLMQINSQHLGKLGLTPIDLLDPCTNIRVGTTILSQNYAQTWAKYRAEKPALLGALSIYNTGNESRGLRNGYVGWVSQAAGVTVNLPAGERGSGRRSTKAQSNAVSVVSPAAAPTGFAGTGPKPSKQGPR</sequence>
<dbReference type="Gene3D" id="1.10.530.10">
    <property type="match status" value="1"/>
</dbReference>
<protein>
    <submittedName>
        <fullName evidence="3 4">Transglycosylase</fullName>
    </submittedName>
</protein>
<keyword evidence="8" id="KW-1185">Reference proteome</keyword>
<dbReference type="AlphaFoldDB" id="A0AB34QE22"/>
<reference evidence="3" key="3">
    <citation type="submission" date="2015-04" db="EMBL/GenBank/DDBJ databases">
        <authorList>
            <person name="Harrison J.W."/>
            <person name="Aritua V."/>
            <person name="Sapp M."/>
            <person name="Smith J."/>
            <person name="Studholme D.J."/>
        </authorList>
    </citation>
    <scope>NUCLEOTIDE SEQUENCE</scope>
    <source>
        <strain evidence="3">NCPPB 1138</strain>
    </source>
</reference>
<evidence type="ECO:0000313" key="8">
    <source>
        <dbReference type="Proteomes" id="UP000234181"/>
    </source>
</evidence>
<gene>
    <name evidence="3" type="ORF">RN20_20280</name>
    <name evidence="4" type="ORF">XAP6984_50008</name>
    <name evidence="5" type="ORF">XAP7430_40009</name>
</gene>
<evidence type="ECO:0000256" key="1">
    <source>
        <dbReference type="SAM" id="MobiDB-lite"/>
    </source>
</evidence>
<dbReference type="CDD" id="cd16892">
    <property type="entry name" value="LT_VirB1-like"/>
    <property type="match status" value="1"/>
</dbReference>
<dbReference type="EMBL" id="JWTI02000012">
    <property type="protein sequence ID" value="KHS33950.1"/>
    <property type="molecule type" value="Genomic_DNA"/>
</dbReference>
<dbReference type="EMBL" id="OCYT01000106">
    <property type="protein sequence ID" value="SON83253.1"/>
    <property type="molecule type" value="Genomic_DNA"/>
</dbReference>
<evidence type="ECO:0000313" key="7">
    <source>
        <dbReference type="Proteomes" id="UP000234166"/>
    </source>
</evidence>
<feature type="region of interest" description="Disordered" evidence="1">
    <location>
        <begin position="156"/>
        <end position="200"/>
    </location>
</feature>
<dbReference type="Proteomes" id="UP000234181">
    <property type="component" value="Unassembled WGS sequence"/>
</dbReference>
<dbReference type="InterPro" id="IPR023346">
    <property type="entry name" value="Lysozyme-like_dom_sf"/>
</dbReference>
<evidence type="ECO:0000313" key="4">
    <source>
        <dbReference type="EMBL" id="SON83253.1"/>
    </source>
</evidence>
<dbReference type="SUPFAM" id="SSF53955">
    <property type="entry name" value="Lysozyme-like"/>
    <property type="match status" value="1"/>
</dbReference>
<proteinExistence type="predicted"/>
<name>A0AB34QE22_XANCH</name>
<dbReference type="Pfam" id="PF01464">
    <property type="entry name" value="SLT"/>
    <property type="match status" value="1"/>
</dbReference>
<dbReference type="InterPro" id="IPR008258">
    <property type="entry name" value="Transglycosylase_SLT_dom_1"/>
</dbReference>
<organism evidence="3 6">
    <name type="scientific">Xanthomonas campestris pv. phaseoli</name>
    <dbReference type="NCBI Taxonomy" id="317013"/>
    <lineage>
        <taxon>Bacteria</taxon>
        <taxon>Pseudomonadati</taxon>
        <taxon>Pseudomonadota</taxon>
        <taxon>Gammaproteobacteria</taxon>
        <taxon>Lysobacterales</taxon>
        <taxon>Lysobacteraceae</taxon>
        <taxon>Xanthomonas</taxon>
    </lineage>
</organism>
<evidence type="ECO:0000313" key="3">
    <source>
        <dbReference type="EMBL" id="KHS33950.1"/>
    </source>
</evidence>
<reference evidence="3" key="1">
    <citation type="journal article" date="2015" name="Front. Microbiol.">
        <title>Genome sequencing reveals a new lineage associated with lablab bean and genetic exchange between pv. and subsp.</title>
        <authorList>
            <person name="Aritua V."/>
            <person name="Harrison J."/>
            <person name="Sapp M."/>
            <person name="Buruchara R."/>
            <person name="Smith J."/>
            <person name="Studholme D.J."/>
        </authorList>
    </citation>
    <scope>NUCLEOTIDE SEQUENCE</scope>
    <source>
        <strain evidence="3">NCPPB 1138</strain>
    </source>
</reference>
<dbReference type="Proteomes" id="UP000031180">
    <property type="component" value="Unassembled WGS sequence"/>
</dbReference>
<comment type="caution">
    <text evidence="3">The sequence shown here is derived from an EMBL/GenBank/DDBJ whole genome shotgun (WGS) entry which is preliminary data.</text>
</comment>
<feature type="domain" description="Transglycosylase SLT" evidence="2">
    <location>
        <begin position="17"/>
        <end position="136"/>
    </location>
</feature>
<accession>A0AB34QE22</accession>
<evidence type="ECO:0000313" key="5">
    <source>
        <dbReference type="EMBL" id="SON88834.1"/>
    </source>
</evidence>